<dbReference type="InterPro" id="IPR029026">
    <property type="entry name" value="tRNA_m1G_MTases_N"/>
</dbReference>
<feature type="region of interest" description="Disordered" evidence="7">
    <location>
        <begin position="42"/>
        <end position="63"/>
    </location>
</feature>
<dbReference type="InterPro" id="IPR029028">
    <property type="entry name" value="Alpha/beta_knot_MTases"/>
</dbReference>
<dbReference type="OrthoDB" id="241340at2759"/>
<dbReference type="EMBL" id="VRMN01000009">
    <property type="protein sequence ID" value="KAA8492522.1"/>
    <property type="molecule type" value="Genomic_DNA"/>
</dbReference>
<evidence type="ECO:0000256" key="6">
    <source>
        <dbReference type="ARBA" id="ARBA00022884"/>
    </source>
</evidence>
<evidence type="ECO:0000256" key="1">
    <source>
        <dbReference type="ARBA" id="ARBA00022555"/>
    </source>
</evidence>
<protein>
    <submittedName>
        <fullName evidence="9">tRNA (Guanosine(18)-2'-O)-methyltransferase</fullName>
    </submittedName>
</protein>
<dbReference type="Pfam" id="PF00588">
    <property type="entry name" value="SpoU_methylase"/>
    <property type="match status" value="1"/>
</dbReference>
<evidence type="ECO:0000313" key="9">
    <source>
        <dbReference type="EMBL" id="KAA8492522.1"/>
    </source>
</evidence>
<dbReference type="GO" id="GO:0002938">
    <property type="term" value="P:tRNA guanine ribose methylation"/>
    <property type="evidence" value="ECO:0007669"/>
    <property type="project" value="TreeGrafter"/>
</dbReference>
<evidence type="ECO:0000256" key="4">
    <source>
        <dbReference type="ARBA" id="ARBA00022691"/>
    </source>
</evidence>
<evidence type="ECO:0000256" key="3">
    <source>
        <dbReference type="ARBA" id="ARBA00022679"/>
    </source>
</evidence>
<keyword evidence="3 9" id="KW-0808">Transferase</keyword>
<keyword evidence="2 9" id="KW-0489">Methyltransferase</keyword>
<comment type="caution">
    <text evidence="9">The sequence shown here is derived from an EMBL/GenBank/DDBJ whole genome shotgun (WGS) entry which is preliminary data.</text>
</comment>
<keyword evidence="5" id="KW-0819">tRNA processing</keyword>
<evidence type="ECO:0000259" key="8">
    <source>
        <dbReference type="Pfam" id="PF00588"/>
    </source>
</evidence>
<evidence type="ECO:0000256" key="5">
    <source>
        <dbReference type="ARBA" id="ARBA00022694"/>
    </source>
</evidence>
<dbReference type="GO" id="GO:0008173">
    <property type="term" value="F:RNA methyltransferase activity"/>
    <property type="evidence" value="ECO:0007669"/>
    <property type="project" value="InterPro"/>
</dbReference>
<organism evidence="9 10">
    <name type="scientific">Porphyridium purpureum</name>
    <name type="common">Red alga</name>
    <name type="synonym">Porphyridium cruentum</name>
    <dbReference type="NCBI Taxonomy" id="35688"/>
    <lineage>
        <taxon>Eukaryota</taxon>
        <taxon>Rhodophyta</taxon>
        <taxon>Bangiophyceae</taxon>
        <taxon>Porphyridiales</taxon>
        <taxon>Porphyridiaceae</taxon>
        <taxon>Porphyridium</taxon>
    </lineage>
</organism>
<sequence>MHHSICNHHQAALPWNSTEDVTAPLTWLEVVGRFHRLSSPERMFESQRSAQRRRQKHQQEAAVPRQLRTDLGIYSRLGLWRVLTLFALGIGSTFAERSRVQGVTGGTELMDAPDTSLFVAQCEAHLGAELVQHVKRVLRHRSDSVHVLTENVHDPRNAQQILELMDSFGIQHLHCVESADPFFWKSSAQGVFSAGMHITIQRYNRPELAARALREMPGGAHLVALSLSSASLPLEAYLDEARVAALLDEHQRVVILLGNEERGLSQQMIALADSCVYVSMHGFAQSFNVAVTCALALEHLRLVGALRPWSNTEDTTQLYKRFLVQRCDVAFMRRIGAIDY</sequence>
<feature type="domain" description="tRNA/rRNA methyltransferase SpoU type" evidence="8">
    <location>
        <begin position="145"/>
        <end position="297"/>
    </location>
</feature>
<dbReference type="Gene3D" id="3.40.1280.10">
    <property type="match status" value="1"/>
</dbReference>
<evidence type="ECO:0000256" key="7">
    <source>
        <dbReference type="SAM" id="MobiDB-lite"/>
    </source>
</evidence>
<reference evidence="10" key="1">
    <citation type="journal article" date="2019" name="Nat. Commun.">
        <title>Expansion of phycobilisome linker gene families in mesophilic red algae.</title>
        <authorList>
            <person name="Lee J."/>
            <person name="Kim D."/>
            <person name="Bhattacharya D."/>
            <person name="Yoon H.S."/>
        </authorList>
    </citation>
    <scope>NUCLEOTIDE SEQUENCE [LARGE SCALE GENOMIC DNA]</scope>
    <source>
        <strain evidence="10">CCMP 1328</strain>
    </source>
</reference>
<dbReference type="PANTHER" id="PTHR43453">
    <property type="entry name" value="RRNA METHYLASE-LIKE"/>
    <property type="match status" value="1"/>
</dbReference>
<dbReference type="SUPFAM" id="SSF75217">
    <property type="entry name" value="alpha/beta knot"/>
    <property type="match status" value="1"/>
</dbReference>
<gene>
    <name evidence="9" type="ORF">FVE85_8029</name>
</gene>
<keyword evidence="1" id="KW-0820">tRNA-binding</keyword>
<keyword evidence="4" id="KW-0949">S-adenosyl-L-methionine</keyword>
<proteinExistence type="predicted"/>
<evidence type="ECO:0000313" key="10">
    <source>
        <dbReference type="Proteomes" id="UP000324585"/>
    </source>
</evidence>
<dbReference type="Proteomes" id="UP000324585">
    <property type="component" value="Unassembled WGS sequence"/>
</dbReference>
<evidence type="ECO:0000256" key="2">
    <source>
        <dbReference type="ARBA" id="ARBA00022603"/>
    </source>
</evidence>
<keyword evidence="10" id="KW-1185">Reference proteome</keyword>
<dbReference type="PANTHER" id="PTHR43453:SF1">
    <property type="entry name" value="TRNA_RRNA METHYLTRANSFERASE SPOU TYPE DOMAIN-CONTAINING PROTEIN"/>
    <property type="match status" value="1"/>
</dbReference>
<dbReference type="InterPro" id="IPR033671">
    <property type="entry name" value="TrmH"/>
</dbReference>
<dbReference type="InterPro" id="IPR001537">
    <property type="entry name" value="SpoU_MeTrfase"/>
</dbReference>
<dbReference type="GO" id="GO:0000049">
    <property type="term" value="F:tRNA binding"/>
    <property type="evidence" value="ECO:0007669"/>
    <property type="project" value="UniProtKB-KW"/>
</dbReference>
<dbReference type="AlphaFoldDB" id="A0A5J4YNI5"/>
<accession>A0A5J4YNI5</accession>
<name>A0A5J4YNI5_PORPP</name>
<keyword evidence="6" id="KW-0694">RNA-binding</keyword>